<dbReference type="PANTHER" id="PTHR43806:SF11">
    <property type="entry name" value="CEREVISIN-RELATED"/>
    <property type="match status" value="1"/>
</dbReference>
<dbReference type="PANTHER" id="PTHR43806">
    <property type="entry name" value="PEPTIDASE S8"/>
    <property type="match status" value="1"/>
</dbReference>
<evidence type="ECO:0000256" key="1">
    <source>
        <dbReference type="ARBA" id="ARBA00011073"/>
    </source>
</evidence>
<gene>
    <name evidence="7" type="ORF">D3H34_04365</name>
</gene>
<dbReference type="EMBL" id="QXMN01000002">
    <property type="protein sequence ID" value="RIX84861.1"/>
    <property type="molecule type" value="Genomic_DNA"/>
</dbReference>
<evidence type="ECO:0000256" key="2">
    <source>
        <dbReference type="ARBA" id="ARBA00022670"/>
    </source>
</evidence>
<protein>
    <recommendedName>
        <fullName evidence="6">Peptidase S8/S53 domain-containing protein</fullName>
    </recommendedName>
</protein>
<keyword evidence="4 5" id="KW-0720">Serine protease</keyword>
<dbReference type="InterPro" id="IPR015500">
    <property type="entry name" value="Peptidase_S8_subtilisin-rel"/>
</dbReference>
<evidence type="ECO:0000256" key="4">
    <source>
        <dbReference type="ARBA" id="ARBA00022825"/>
    </source>
</evidence>
<evidence type="ECO:0000313" key="7">
    <source>
        <dbReference type="EMBL" id="RIX84861.1"/>
    </source>
</evidence>
<feature type="active site" description="Charge relay system" evidence="5">
    <location>
        <position position="172"/>
    </location>
</feature>
<evidence type="ECO:0000313" key="8">
    <source>
        <dbReference type="Proteomes" id="UP000265619"/>
    </source>
</evidence>
<dbReference type="PROSITE" id="PS51892">
    <property type="entry name" value="SUBTILASE"/>
    <property type="match status" value="1"/>
</dbReference>
<feature type="domain" description="Peptidase S8/S53" evidence="6">
    <location>
        <begin position="72"/>
        <end position="387"/>
    </location>
</feature>
<dbReference type="SUPFAM" id="SSF52743">
    <property type="entry name" value="Subtilisin-like"/>
    <property type="match status" value="1"/>
</dbReference>
<dbReference type="GO" id="GO:0006508">
    <property type="term" value="P:proteolysis"/>
    <property type="evidence" value="ECO:0007669"/>
    <property type="project" value="UniProtKB-KW"/>
</dbReference>
<dbReference type="Pfam" id="PF00082">
    <property type="entry name" value="Peptidase_S8"/>
    <property type="match status" value="1"/>
</dbReference>
<evidence type="ECO:0000259" key="6">
    <source>
        <dbReference type="Pfam" id="PF00082"/>
    </source>
</evidence>
<dbReference type="InterPro" id="IPR050131">
    <property type="entry name" value="Peptidase_S8_subtilisin-like"/>
</dbReference>
<comment type="caution">
    <text evidence="7">The sequence shown here is derived from an EMBL/GenBank/DDBJ whole genome shotgun (WGS) entry which is preliminary data.</text>
</comment>
<dbReference type="PROSITE" id="PS00138">
    <property type="entry name" value="SUBTILASE_SER"/>
    <property type="match status" value="1"/>
</dbReference>
<evidence type="ECO:0000256" key="3">
    <source>
        <dbReference type="ARBA" id="ARBA00022801"/>
    </source>
</evidence>
<proteinExistence type="inferred from homology"/>
<name>A0A9X8D8T5_9BURK</name>
<dbReference type="PRINTS" id="PR00723">
    <property type="entry name" value="SUBTILISIN"/>
</dbReference>
<dbReference type="InterPro" id="IPR036852">
    <property type="entry name" value="Peptidase_S8/S53_dom_sf"/>
</dbReference>
<dbReference type="Proteomes" id="UP000265619">
    <property type="component" value="Unassembled WGS sequence"/>
</dbReference>
<reference evidence="7 8" key="1">
    <citation type="submission" date="2018-09" db="EMBL/GenBank/DDBJ databases">
        <title>Acidovorax cavernicola nov. sp. isolated from Gruta de las Maravillas (Aracena, Spain).</title>
        <authorList>
            <person name="Jurado V."/>
            <person name="Gutierrez-Patricio S."/>
            <person name="Gonzalez-Pimentel J.L."/>
            <person name="Miller A.Z."/>
            <person name="Laiz L."/>
            <person name="Saiz-Jimenez C."/>
        </authorList>
    </citation>
    <scope>NUCLEOTIDE SEQUENCE [LARGE SCALE GENOMIC DNA]</scope>
    <source>
        <strain evidence="7 8">1011MAR4D40.2</strain>
    </source>
</reference>
<sequence length="428" mass="43747">MPLHFPNLSSGMTPRISSTRGLVNAGISCALTLFASTTLAGPNWPASATIPVNLGGSLAGKYTDAAGKVFDGTGQTVVVIDGAFRPDHPAFMTAAGQSKILEEACFGAKPGALWPTLCDRTSAPISSMLSGVRTEYYFLSLPKSSYPSDSPVNACRATNSGTGQLGYCHHYHGTATAGIIAGQQTPRWESNVQTFYTGAAPGANVIVIKVGGGTGVDAPTQGWPIDSVVNALWYVNGVLAPRYKSRQPIAAVSISASGSSIAGDPPCGNAASDGARINAVAGELRAKGVAVVMAAGNSAVNGTGSWTCGNHVIPVGASGVLAASTPTDYTNISPRVALFAPVGHGNRSNLDYVLAPWDGFGSFYVWGTSFATPQVAAAFAVLRQKFGPTPSVDSLLSRMQSTGTKLTGPRAALAGPTSSVLNIRAALN</sequence>
<dbReference type="GO" id="GO:0004252">
    <property type="term" value="F:serine-type endopeptidase activity"/>
    <property type="evidence" value="ECO:0007669"/>
    <property type="project" value="UniProtKB-UniRule"/>
</dbReference>
<dbReference type="CDD" id="cd00306">
    <property type="entry name" value="Peptidases_S8_S53"/>
    <property type="match status" value="1"/>
</dbReference>
<comment type="similarity">
    <text evidence="1 5">Belongs to the peptidase S8 family.</text>
</comment>
<dbReference type="AlphaFoldDB" id="A0A9X8D8T5"/>
<evidence type="ECO:0000256" key="5">
    <source>
        <dbReference type="PROSITE-ProRule" id="PRU01240"/>
    </source>
</evidence>
<keyword evidence="2 5" id="KW-0645">Protease</keyword>
<keyword evidence="3 5" id="KW-0378">Hydrolase</keyword>
<organism evidence="7 8">
    <name type="scientific">Acidovorax cavernicola</name>
    <dbReference type="NCBI Taxonomy" id="1675792"/>
    <lineage>
        <taxon>Bacteria</taxon>
        <taxon>Pseudomonadati</taxon>
        <taxon>Pseudomonadota</taxon>
        <taxon>Betaproteobacteria</taxon>
        <taxon>Burkholderiales</taxon>
        <taxon>Comamonadaceae</taxon>
        <taxon>Acidovorax</taxon>
    </lineage>
</organism>
<feature type="active site" description="Charge relay system" evidence="5">
    <location>
        <position position="369"/>
    </location>
</feature>
<dbReference type="InterPro" id="IPR000209">
    <property type="entry name" value="Peptidase_S8/S53_dom"/>
</dbReference>
<feature type="active site" description="Charge relay system" evidence="5">
    <location>
        <position position="81"/>
    </location>
</feature>
<keyword evidence="8" id="KW-1185">Reference proteome</keyword>
<dbReference type="InterPro" id="IPR023828">
    <property type="entry name" value="Peptidase_S8_Ser-AS"/>
</dbReference>
<dbReference type="Gene3D" id="3.40.50.200">
    <property type="entry name" value="Peptidase S8/S53 domain"/>
    <property type="match status" value="1"/>
</dbReference>
<accession>A0A9X8D8T5</accession>